<dbReference type="PANTHER" id="PTHR33558">
    <property type="entry name" value="GLUTAREDOXIN-LIKE PROTEIN C5ORF63 HOMOLOG"/>
    <property type="match status" value="1"/>
</dbReference>
<keyword evidence="1" id="KW-0813">Transport</keyword>
<dbReference type="Pfam" id="PF05768">
    <property type="entry name" value="Glrx-like"/>
    <property type="match status" value="1"/>
</dbReference>
<dbReference type="PANTHER" id="PTHR33558:SF1">
    <property type="entry name" value="GLUTAREDOXIN-LIKE PROTEIN C5ORF63 HOMOLOG"/>
    <property type="match status" value="1"/>
</dbReference>
<proteinExistence type="inferred from homology"/>
<gene>
    <name evidence="2" type="ORF">PTTT1_LOCUS12013</name>
</gene>
<evidence type="ECO:0000256" key="1">
    <source>
        <dbReference type="RuleBase" id="RU363082"/>
    </source>
</evidence>
<keyword evidence="1" id="KW-0249">Electron transport</keyword>
<sequence>MTLCSKAWAFRVTWPVLPPSARKRPALGFRVQQRLFRSTKSLPASVSGSIYTCDDSNAPRVRLFTKEGCTLCDKVKGVLVELKAPYPHCLEQVDITDKENAEWFDRYKYDIPVLHLDGKYWTKHRLTTEEAIRGLEAFGNGAFESQAGEPNAARMERK</sequence>
<dbReference type="InterPro" id="IPR008554">
    <property type="entry name" value="Glutaredoxin-like"/>
</dbReference>
<dbReference type="Proteomes" id="UP000836788">
    <property type="component" value="Chromosome 12"/>
</dbReference>
<dbReference type="Gene3D" id="3.40.30.10">
    <property type="entry name" value="Glutaredoxin"/>
    <property type="match status" value="1"/>
</dbReference>
<dbReference type="InterPro" id="IPR052565">
    <property type="entry name" value="Glutaredoxin-like_YDR286C"/>
</dbReference>
<dbReference type="SUPFAM" id="SSF52833">
    <property type="entry name" value="Thioredoxin-like"/>
    <property type="match status" value="1"/>
</dbReference>
<evidence type="ECO:0000313" key="2">
    <source>
        <dbReference type="EMBL" id="CAG9280041.1"/>
    </source>
</evidence>
<comment type="similarity">
    <text evidence="1">Belongs to the glutaredoxin family.</text>
</comment>
<dbReference type="InterPro" id="IPR036249">
    <property type="entry name" value="Thioredoxin-like_sf"/>
</dbReference>
<organism evidence="2">
    <name type="scientific">Phaeodactylum tricornutum</name>
    <name type="common">Diatom</name>
    <dbReference type="NCBI Taxonomy" id="2850"/>
    <lineage>
        <taxon>Eukaryota</taxon>
        <taxon>Sar</taxon>
        <taxon>Stramenopiles</taxon>
        <taxon>Ochrophyta</taxon>
        <taxon>Bacillariophyta</taxon>
        <taxon>Bacillariophyceae</taxon>
        <taxon>Bacillariophycidae</taxon>
        <taxon>Naviculales</taxon>
        <taxon>Phaeodactylaceae</taxon>
        <taxon>Phaeodactylum</taxon>
    </lineage>
</organism>
<reference evidence="2" key="1">
    <citation type="submission" date="2022-02" db="EMBL/GenBank/DDBJ databases">
        <authorList>
            <person name="Giguere J D."/>
        </authorList>
    </citation>
    <scope>NUCLEOTIDE SEQUENCE</scope>
    <source>
        <strain evidence="2">CCAP 1055/1</strain>
    </source>
</reference>
<protein>
    <recommendedName>
        <fullName evidence="1">Glutaredoxin-like protein</fullName>
    </recommendedName>
</protein>
<dbReference type="EMBL" id="OU594953">
    <property type="protein sequence ID" value="CAG9280041.1"/>
    <property type="molecule type" value="Genomic_DNA"/>
</dbReference>
<name>A0A8J9S2Q5_PHATR</name>
<accession>A0A8J9S2Q5</accession>
<dbReference type="AlphaFoldDB" id="A0A8J9S2Q5"/>